<evidence type="ECO:0000259" key="8">
    <source>
        <dbReference type="PROSITE" id="PS50110"/>
    </source>
</evidence>
<dbReference type="GO" id="GO:0005886">
    <property type="term" value="C:plasma membrane"/>
    <property type="evidence" value="ECO:0007669"/>
    <property type="project" value="TreeGrafter"/>
</dbReference>
<dbReference type="CDD" id="cd00130">
    <property type="entry name" value="PAS"/>
    <property type="match status" value="1"/>
</dbReference>
<evidence type="ECO:0000259" key="9">
    <source>
        <dbReference type="PROSITE" id="PS50112"/>
    </source>
</evidence>
<dbReference type="Pfam" id="PF00512">
    <property type="entry name" value="HisKA"/>
    <property type="match status" value="1"/>
</dbReference>
<organism evidence="10 11">
    <name type="scientific">Persicimonas caeni</name>
    <dbReference type="NCBI Taxonomy" id="2292766"/>
    <lineage>
        <taxon>Bacteria</taxon>
        <taxon>Deltaproteobacteria</taxon>
        <taxon>Bradymonadales</taxon>
        <taxon>Bradymonadaceae</taxon>
        <taxon>Persicimonas</taxon>
    </lineage>
</organism>
<dbReference type="GO" id="GO:0000155">
    <property type="term" value="F:phosphorelay sensor kinase activity"/>
    <property type="evidence" value="ECO:0007669"/>
    <property type="project" value="InterPro"/>
</dbReference>
<dbReference type="Pfam" id="PF00989">
    <property type="entry name" value="PAS"/>
    <property type="match status" value="1"/>
</dbReference>
<dbReference type="InterPro" id="IPR036097">
    <property type="entry name" value="HisK_dim/P_sf"/>
</dbReference>
<dbReference type="Pfam" id="PF00072">
    <property type="entry name" value="Response_reg"/>
    <property type="match status" value="1"/>
</dbReference>
<evidence type="ECO:0000256" key="4">
    <source>
        <dbReference type="ARBA" id="ARBA00022679"/>
    </source>
</evidence>
<dbReference type="EMBL" id="CP041186">
    <property type="protein sequence ID" value="QDG53175.1"/>
    <property type="molecule type" value="Genomic_DNA"/>
</dbReference>
<accession>A0A5B8YBS2</accession>
<dbReference type="Gene3D" id="3.30.450.20">
    <property type="entry name" value="PAS domain"/>
    <property type="match status" value="1"/>
</dbReference>
<dbReference type="OrthoDB" id="9805967at2"/>
<dbReference type="RefSeq" id="WP_141199636.1">
    <property type="nucleotide sequence ID" value="NZ_CP041186.1"/>
</dbReference>
<dbReference type="SMART" id="SM00091">
    <property type="entry name" value="PAS"/>
    <property type="match status" value="1"/>
</dbReference>
<dbReference type="Proteomes" id="UP000315995">
    <property type="component" value="Chromosome"/>
</dbReference>
<dbReference type="PANTHER" id="PTHR43047">
    <property type="entry name" value="TWO-COMPONENT HISTIDINE PROTEIN KINASE"/>
    <property type="match status" value="1"/>
</dbReference>
<dbReference type="SUPFAM" id="SSF55874">
    <property type="entry name" value="ATPase domain of HSP90 chaperone/DNA topoisomerase II/histidine kinase"/>
    <property type="match status" value="1"/>
</dbReference>
<dbReference type="InterPro" id="IPR013767">
    <property type="entry name" value="PAS_fold"/>
</dbReference>
<dbReference type="Gene3D" id="3.40.50.2300">
    <property type="match status" value="1"/>
</dbReference>
<dbReference type="NCBIfam" id="TIGR00229">
    <property type="entry name" value="sensory_box"/>
    <property type="match status" value="1"/>
</dbReference>
<feature type="domain" description="PAS" evidence="9">
    <location>
        <begin position="14"/>
        <end position="84"/>
    </location>
</feature>
<dbReference type="PANTHER" id="PTHR43047:SF72">
    <property type="entry name" value="OSMOSENSING HISTIDINE PROTEIN KINASE SLN1"/>
    <property type="match status" value="1"/>
</dbReference>
<dbReference type="CDD" id="cd00082">
    <property type="entry name" value="HisKA"/>
    <property type="match status" value="1"/>
</dbReference>
<dbReference type="InterPro" id="IPR001789">
    <property type="entry name" value="Sig_transdc_resp-reg_receiver"/>
</dbReference>
<dbReference type="SUPFAM" id="SSF47384">
    <property type="entry name" value="Homodimeric domain of signal transducing histidine kinase"/>
    <property type="match status" value="1"/>
</dbReference>
<dbReference type="InterPro" id="IPR004358">
    <property type="entry name" value="Sig_transdc_His_kin-like_C"/>
</dbReference>
<evidence type="ECO:0000313" key="10">
    <source>
        <dbReference type="EMBL" id="QDG53175.1"/>
    </source>
</evidence>
<proteinExistence type="predicted"/>
<dbReference type="InterPro" id="IPR036890">
    <property type="entry name" value="HATPase_C_sf"/>
</dbReference>
<evidence type="ECO:0000256" key="5">
    <source>
        <dbReference type="ARBA" id="ARBA00022777"/>
    </source>
</evidence>
<sequence length="503" mass="56027">MSSSKQHHSPPRVSEGDFREVIEHSPDGIAIHRDGQFLYINPSFLELFHLDSAEEVLGTWVYHFVHPDEHAALQERVGRLLDGELIPVRETRLLRQDGSVWLAELTARRVTFDGEPAIASIARDITERQKMTARMMQMDRMIAAGTLAAGVGHEINNPLTFVTANIDFALEQLEGREGLDSVREALQDARSGSTRIRDIVSQLRTFSPSDDDARTSLSARAVIESVLRMVSNEIRHRAKLVLELDDTARFFGNENKLGQVFLNLLINAAHAIEEGSRGDNQIIVRTRTDDSWVIVEVQDSGGGITTEQLPRIFDPFYTTKPVGQGTGLGLYICQQIVEAHDGEIEFESKPGKGTTARIKLPHADTPHNTAKPVSSAPNETRARILLIDDEPLIGRSLSRTLRPDHDVEVETSAAKALARLQAGERFDVILCDLMMPDMTGMDFFEQLAETSPDLADEILFLTGGAFTPRAVQFLNRCSNHVLEKPIDSSMLRALIDERLTSRR</sequence>
<dbReference type="PROSITE" id="PS50109">
    <property type="entry name" value="HIS_KIN"/>
    <property type="match status" value="1"/>
</dbReference>
<keyword evidence="3 6" id="KW-0597">Phosphoprotein</keyword>
<dbReference type="InterPro" id="IPR011006">
    <property type="entry name" value="CheY-like_superfamily"/>
</dbReference>
<dbReference type="PROSITE" id="PS50112">
    <property type="entry name" value="PAS"/>
    <property type="match status" value="1"/>
</dbReference>
<evidence type="ECO:0000256" key="3">
    <source>
        <dbReference type="ARBA" id="ARBA00022553"/>
    </source>
</evidence>
<dbReference type="InterPro" id="IPR035965">
    <property type="entry name" value="PAS-like_dom_sf"/>
</dbReference>
<name>A0A4Y6PZK5_PERCE</name>
<dbReference type="Gene3D" id="1.10.287.130">
    <property type="match status" value="1"/>
</dbReference>
<dbReference type="InterPro" id="IPR003661">
    <property type="entry name" value="HisK_dim/P_dom"/>
</dbReference>
<keyword evidence="5" id="KW-0418">Kinase</keyword>
<dbReference type="PROSITE" id="PS50110">
    <property type="entry name" value="RESPONSE_REGULATORY"/>
    <property type="match status" value="1"/>
</dbReference>
<accession>A0A4Y6PZK5</accession>
<evidence type="ECO:0000313" key="11">
    <source>
        <dbReference type="Proteomes" id="UP000315995"/>
    </source>
</evidence>
<dbReference type="Gene3D" id="3.30.565.10">
    <property type="entry name" value="Histidine kinase-like ATPase, C-terminal domain"/>
    <property type="match status" value="1"/>
</dbReference>
<dbReference type="InterPro" id="IPR005467">
    <property type="entry name" value="His_kinase_dom"/>
</dbReference>
<dbReference type="SUPFAM" id="SSF52172">
    <property type="entry name" value="CheY-like"/>
    <property type="match status" value="1"/>
</dbReference>
<comment type="catalytic activity">
    <reaction evidence="1">
        <text>ATP + protein L-histidine = ADP + protein N-phospho-L-histidine.</text>
        <dbReference type="EC" id="2.7.13.3"/>
    </reaction>
</comment>
<evidence type="ECO:0000256" key="6">
    <source>
        <dbReference type="PROSITE-ProRule" id="PRU00169"/>
    </source>
</evidence>
<dbReference type="SMART" id="SM00448">
    <property type="entry name" value="REC"/>
    <property type="match status" value="1"/>
</dbReference>
<evidence type="ECO:0000259" key="7">
    <source>
        <dbReference type="PROSITE" id="PS50109"/>
    </source>
</evidence>
<evidence type="ECO:0000256" key="1">
    <source>
        <dbReference type="ARBA" id="ARBA00000085"/>
    </source>
</evidence>
<dbReference type="GO" id="GO:0006355">
    <property type="term" value="P:regulation of DNA-templated transcription"/>
    <property type="evidence" value="ECO:0007669"/>
    <property type="project" value="InterPro"/>
</dbReference>
<protein>
    <recommendedName>
        <fullName evidence="2">histidine kinase</fullName>
        <ecNumber evidence="2">2.7.13.3</ecNumber>
    </recommendedName>
</protein>
<dbReference type="SMART" id="SM00388">
    <property type="entry name" value="HisKA"/>
    <property type="match status" value="1"/>
</dbReference>
<evidence type="ECO:0000256" key="2">
    <source>
        <dbReference type="ARBA" id="ARBA00012438"/>
    </source>
</evidence>
<dbReference type="EC" id="2.7.13.3" evidence="2"/>
<dbReference type="SMART" id="SM00387">
    <property type="entry name" value="HATPase_c"/>
    <property type="match status" value="1"/>
</dbReference>
<reference evidence="10 11" key="1">
    <citation type="submission" date="2019-06" db="EMBL/GenBank/DDBJ databases">
        <title>Persicimonas caeni gen. nov., sp. nov., a predatory bacterium isolated from solar saltern.</title>
        <authorList>
            <person name="Wang S."/>
        </authorList>
    </citation>
    <scope>NUCLEOTIDE SEQUENCE [LARGE SCALE GENOMIC DNA]</scope>
    <source>
        <strain evidence="10 11">YN101</strain>
    </source>
</reference>
<dbReference type="GO" id="GO:0009927">
    <property type="term" value="F:histidine phosphotransfer kinase activity"/>
    <property type="evidence" value="ECO:0007669"/>
    <property type="project" value="TreeGrafter"/>
</dbReference>
<feature type="modified residue" description="4-aspartylphosphate" evidence="6">
    <location>
        <position position="432"/>
    </location>
</feature>
<dbReference type="InterPro" id="IPR000014">
    <property type="entry name" value="PAS"/>
</dbReference>
<keyword evidence="11" id="KW-1185">Reference proteome</keyword>
<gene>
    <name evidence="10" type="ORF">FIV42_21235</name>
</gene>
<feature type="domain" description="Histidine kinase" evidence="7">
    <location>
        <begin position="150"/>
        <end position="364"/>
    </location>
</feature>
<dbReference type="Pfam" id="PF02518">
    <property type="entry name" value="HATPase_c"/>
    <property type="match status" value="1"/>
</dbReference>
<dbReference type="InterPro" id="IPR003594">
    <property type="entry name" value="HATPase_dom"/>
</dbReference>
<dbReference type="AlphaFoldDB" id="A0A4Y6PZK5"/>
<dbReference type="SUPFAM" id="SSF55785">
    <property type="entry name" value="PYP-like sensor domain (PAS domain)"/>
    <property type="match status" value="1"/>
</dbReference>
<dbReference type="PRINTS" id="PR00344">
    <property type="entry name" value="BCTRLSENSOR"/>
</dbReference>
<keyword evidence="4" id="KW-0808">Transferase</keyword>
<feature type="domain" description="Response regulatory" evidence="8">
    <location>
        <begin position="383"/>
        <end position="499"/>
    </location>
</feature>